<dbReference type="InterPro" id="IPR019808">
    <property type="entry name" value="Histidine_triad_CS"/>
</dbReference>
<dbReference type="PANTHER" id="PTHR23089">
    <property type="entry name" value="HISTIDINE TRIAD HIT PROTEIN"/>
    <property type="match status" value="1"/>
</dbReference>
<dbReference type="EMBL" id="DVFZ01000116">
    <property type="protein sequence ID" value="HIQ83862.1"/>
    <property type="molecule type" value="Genomic_DNA"/>
</dbReference>
<evidence type="ECO:0000256" key="1">
    <source>
        <dbReference type="PIRSR" id="PIRSR601310-1"/>
    </source>
</evidence>
<evidence type="ECO:0000313" key="5">
    <source>
        <dbReference type="EMBL" id="HIQ83862.1"/>
    </source>
</evidence>
<reference evidence="5" key="2">
    <citation type="journal article" date="2021" name="PeerJ">
        <title>Extensive microbial diversity within the chicken gut microbiome revealed by metagenomics and culture.</title>
        <authorList>
            <person name="Gilroy R."/>
            <person name="Ravi A."/>
            <person name="Getino M."/>
            <person name="Pursley I."/>
            <person name="Horton D.L."/>
            <person name="Alikhan N.F."/>
            <person name="Baker D."/>
            <person name="Gharbi K."/>
            <person name="Hall N."/>
            <person name="Watson M."/>
            <person name="Adriaenssens E.M."/>
            <person name="Foster-Nyarko E."/>
            <person name="Jarju S."/>
            <person name="Secka A."/>
            <person name="Antonio M."/>
            <person name="Oren A."/>
            <person name="Chaudhuri R.R."/>
            <person name="La Ragione R."/>
            <person name="Hildebrand F."/>
            <person name="Pallen M.J."/>
        </authorList>
    </citation>
    <scope>NUCLEOTIDE SEQUENCE</scope>
    <source>
        <strain evidence="5">ChiSjej6B24-2974</strain>
    </source>
</reference>
<dbReference type="SUPFAM" id="SSF54197">
    <property type="entry name" value="HIT-like"/>
    <property type="match status" value="1"/>
</dbReference>
<dbReference type="CDD" id="cd01276">
    <property type="entry name" value="PKCI_related"/>
    <property type="match status" value="1"/>
</dbReference>
<dbReference type="InterPro" id="IPR036265">
    <property type="entry name" value="HIT-like_sf"/>
</dbReference>
<sequence length="110" mass="11961">MDCIFCKIIAGEIPSDKVYEDESVLAFRDINPQAPVHVLIVPKKHMRNILECDDATATAVLKAIGEVARQEGVSVSGFRVVTNCGRDGAQSVEHLHFHLLGGDKLSESMA</sequence>
<reference evidence="5" key="1">
    <citation type="submission" date="2020-10" db="EMBL/GenBank/DDBJ databases">
        <authorList>
            <person name="Gilroy R."/>
        </authorList>
    </citation>
    <scope>NUCLEOTIDE SEQUENCE</scope>
    <source>
        <strain evidence="5">ChiSjej6B24-2974</strain>
    </source>
</reference>
<dbReference type="PRINTS" id="PR00332">
    <property type="entry name" value="HISTRIAD"/>
</dbReference>
<accession>A0A9D0ZNP0</accession>
<gene>
    <name evidence="5" type="ORF">IAA52_12290</name>
</gene>
<feature type="domain" description="HIT" evidence="4">
    <location>
        <begin position="4"/>
        <end position="110"/>
    </location>
</feature>
<dbReference type="InterPro" id="IPR011146">
    <property type="entry name" value="HIT-like"/>
</dbReference>
<evidence type="ECO:0000259" key="4">
    <source>
        <dbReference type="PROSITE" id="PS51084"/>
    </source>
</evidence>
<dbReference type="InterPro" id="IPR001310">
    <property type="entry name" value="Histidine_triad_HIT"/>
</dbReference>
<protein>
    <submittedName>
        <fullName evidence="5">Histidine triad nucleotide-binding protein</fullName>
    </submittedName>
</protein>
<comment type="caution">
    <text evidence="5">The sequence shown here is derived from an EMBL/GenBank/DDBJ whole genome shotgun (WGS) entry which is preliminary data.</text>
</comment>
<dbReference type="Pfam" id="PF01230">
    <property type="entry name" value="HIT"/>
    <property type="match status" value="1"/>
</dbReference>
<dbReference type="Proteomes" id="UP000824260">
    <property type="component" value="Unassembled WGS sequence"/>
</dbReference>
<dbReference type="Gene3D" id="3.30.428.10">
    <property type="entry name" value="HIT-like"/>
    <property type="match status" value="1"/>
</dbReference>
<evidence type="ECO:0000313" key="6">
    <source>
        <dbReference type="Proteomes" id="UP000824260"/>
    </source>
</evidence>
<dbReference type="PROSITE" id="PS51084">
    <property type="entry name" value="HIT_2"/>
    <property type="match status" value="1"/>
</dbReference>
<name>A0A9D0ZNP0_9FIRM</name>
<proteinExistence type="predicted"/>
<organism evidence="5 6">
    <name type="scientific">Candidatus Pullichristensenella stercorigallinarum</name>
    <dbReference type="NCBI Taxonomy" id="2840909"/>
    <lineage>
        <taxon>Bacteria</taxon>
        <taxon>Bacillati</taxon>
        <taxon>Bacillota</taxon>
        <taxon>Clostridia</taxon>
        <taxon>Candidatus Pullichristensenella</taxon>
    </lineage>
</organism>
<feature type="active site" description="Tele-AMP-histidine intermediate" evidence="1">
    <location>
        <position position="96"/>
    </location>
</feature>
<dbReference type="AlphaFoldDB" id="A0A9D0ZNP0"/>
<evidence type="ECO:0000256" key="3">
    <source>
        <dbReference type="PROSITE-ProRule" id="PRU00464"/>
    </source>
</evidence>
<dbReference type="PROSITE" id="PS00892">
    <property type="entry name" value="HIT_1"/>
    <property type="match status" value="1"/>
</dbReference>
<evidence type="ECO:0000256" key="2">
    <source>
        <dbReference type="PIRSR" id="PIRSR601310-3"/>
    </source>
</evidence>
<feature type="short sequence motif" description="Histidine triad motif" evidence="2 3">
    <location>
        <begin position="94"/>
        <end position="98"/>
    </location>
</feature>
<dbReference type="GO" id="GO:0003824">
    <property type="term" value="F:catalytic activity"/>
    <property type="evidence" value="ECO:0007669"/>
    <property type="project" value="InterPro"/>
</dbReference>